<name>A0A210PIT7_MIZYE</name>
<dbReference type="Proteomes" id="UP000242188">
    <property type="component" value="Unassembled WGS sequence"/>
</dbReference>
<dbReference type="InterPro" id="IPR018244">
    <property type="entry name" value="Allrgn_V5/Tpx1_CS"/>
</dbReference>
<protein>
    <submittedName>
        <fullName evidence="3">Cysteine-rich venom protein Mr30</fullName>
    </submittedName>
</protein>
<dbReference type="SMART" id="SM00198">
    <property type="entry name" value="SCP"/>
    <property type="match status" value="1"/>
</dbReference>
<dbReference type="GO" id="GO:0005576">
    <property type="term" value="C:extracellular region"/>
    <property type="evidence" value="ECO:0007669"/>
    <property type="project" value="InterPro"/>
</dbReference>
<evidence type="ECO:0000256" key="1">
    <source>
        <dbReference type="SAM" id="MobiDB-lite"/>
    </source>
</evidence>
<reference evidence="3 4" key="1">
    <citation type="journal article" date="2017" name="Nat. Ecol. Evol.">
        <title>Scallop genome provides insights into evolution of bilaterian karyotype and development.</title>
        <authorList>
            <person name="Wang S."/>
            <person name="Zhang J."/>
            <person name="Jiao W."/>
            <person name="Li J."/>
            <person name="Xun X."/>
            <person name="Sun Y."/>
            <person name="Guo X."/>
            <person name="Huan P."/>
            <person name="Dong B."/>
            <person name="Zhang L."/>
            <person name="Hu X."/>
            <person name="Sun X."/>
            <person name="Wang J."/>
            <person name="Zhao C."/>
            <person name="Wang Y."/>
            <person name="Wang D."/>
            <person name="Huang X."/>
            <person name="Wang R."/>
            <person name="Lv J."/>
            <person name="Li Y."/>
            <person name="Zhang Z."/>
            <person name="Liu B."/>
            <person name="Lu W."/>
            <person name="Hui Y."/>
            <person name="Liang J."/>
            <person name="Zhou Z."/>
            <person name="Hou R."/>
            <person name="Li X."/>
            <person name="Liu Y."/>
            <person name="Li H."/>
            <person name="Ning X."/>
            <person name="Lin Y."/>
            <person name="Zhao L."/>
            <person name="Xing Q."/>
            <person name="Dou J."/>
            <person name="Li Y."/>
            <person name="Mao J."/>
            <person name="Guo H."/>
            <person name="Dou H."/>
            <person name="Li T."/>
            <person name="Mu C."/>
            <person name="Jiang W."/>
            <person name="Fu Q."/>
            <person name="Fu X."/>
            <person name="Miao Y."/>
            <person name="Liu J."/>
            <person name="Yu Q."/>
            <person name="Li R."/>
            <person name="Liao H."/>
            <person name="Li X."/>
            <person name="Kong Y."/>
            <person name="Jiang Z."/>
            <person name="Chourrout D."/>
            <person name="Li R."/>
            <person name="Bao Z."/>
        </authorList>
    </citation>
    <scope>NUCLEOTIDE SEQUENCE [LARGE SCALE GENOMIC DNA]</scope>
    <source>
        <strain evidence="3 4">PY_sf001</strain>
    </source>
</reference>
<feature type="region of interest" description="Disordered" evidence="1">
    <location>
        <begin position="299"/>
        <end position="361"/>
    </location>
</feature>
<evidence type="ECO:0000313" key="4">
    <source>
        <dbReference type="Proteomes" id="UP000242188"/>
    </source>
</evidence>
<dbReference type="InterPro" id="IPR035940">
    <property type="entry name" value="CAP_sf"/>
</dbReference>
<proteinExistence type="predicted"/>
<dbReference type="PROSITE" id="PS01009">
    <property type="entry name" value="CRISP_1"/>
    <property type="match status" value="1"/>
</dbReference>
<dbReference type="PANTHER" id="PTHR10334">
    <property type="entry name" value="CYSTEINE-RICH SECRETORY PROTEIN-RELATED"/>
    <property type="match status" value="1"/>
</dbReference>
<feature type="domain" description="SCP" evidence="2">
    <location>
        <begin position="60"/>
        <end position="196"/>
    </location>
</feature>
<feature type="compositionally biased region" description="Low complexity" evidence="1">
    <location>
        <begin position="302"/>
        <end position="361"/>
    </location>
</feature>
<accession>A0A210PIT7</accession>
<comment type="caution">
    <text evidence="3">The sequence shown here is derived from an EMBL/GenBank/DDBJ whole genome shotgun (WGS) entry which is preliminary data.</text>
</comment>
<dbReference type="AlphaFoldDB" id="A0A210PIT7"/>
<keyword evidence="4" id="KW-1185">Reference proteome</keyword>
<dbReference type="Gene3D" id="3.40.33.10">
    <property type="entry name" value="CAP"/>
    <property type="match status" value="1"/>
</dbReference>
<evidence type="ECO:0000313" key="3">
    <source>
        <dbReference type="EMBL" id="OWF36400.1"/>
    </source>
</evidence>
<organism evidence="3 4">
    <name type="scientific">Mizuhopecten yessoensis</name>
    <name type="common">Japanese scallop</name>
    <name type="synonym">Patinopecten yessoensis</name>
    <dbReference type="NCBI Taxonomy" id="6573"/>
    <lineage>
        <taxon>Eukaryota</taxon>
        <taxon>Metazoa</taxon>
        <taxon>Spiralia</taxon>
        <taxon>Lophotrochozoa</taxon>
        <taxon>Mollusca</taxon>
        <taxon>Bivalvia</taxon>
        <taxon>Autobranchia</taxon>
        <taxon>Pteriomorphia</taxon>
        <taxon>Pectinida</taxon>
        <taxon>Pectinoidea</taxon>
        <taxon>Pectinidae</taxon>
        <taxon>Mizuhopecten</taxon>
    </lineage>
</organism>
<gene>
    <name evidence="3" type="ORF">KP79_PYT20432</name>
</gene>
<evidence type="ECO:0000259" key="2">
    <source>
        <dbReference type="SMART" id="SM00198"/>
    </source>
</evidence>
<sequence length="396" mass="41653">MHIYSYLNKTLSVSSNVGKTNPYRRFKRNANCDAKFHHISSHTACISASGSATSTGVSASDQTSILNSHNTFRSNVSPTATNMRTMSWDVEVAMIAQKWAESCQLSHDDGYSRYIPGRFSVGQNLAMGHASWTVAITAWHDEVSAFTLGGTNVFSDVGHYTQMVWAETSKLGCGFAVCSGTNFYVCNYSPTGNLDYNNPYISGSSCSACPSSCSNNQCDCSGKVCLNGASMDIDTCQCTCNKAYLVGSECALNCTGLTSDPFGCGSGAFIASNCPVYSNLPTDCPLMCQTCPHGDGTGGSGTQTSTSSTSTQPISTSSTSTQPTSTSSTNNQPISTSSTATTQSSSGTSQSNGDSTTDSNTASRSLCDVVVWLGASSNMHCHSHSTFLFSTFSPQV</sequence>
<dbReference type="InterPro" id="IPR001283">
    <property type="entry name" value="CRISP-related"/>
</dbReference>
<dbReference type="PRINTS" id="PR00837">
    <property type="entry name" value="V5TPXLIKE"/>
</dbReference>
<dbReference type="Pfam" id="PF00188">
    <property type="entry name" value="CAP"/>
    <property type="match status" value="1"/>
</dbReference>
<dbReference type="EMBL" id="NEDP02076625">
    <property type="protein sequence ID" value="OWF36400.1"/>
    <property type="molecule type" value="Genomic_DNA"/>
</dbReference>
<dbReference type="PROSITE" id="PS01010">
    <property type="entry name" value="CRISP_2"/>
    <property type="match status" value="1"/>
</dbReference>
<dbReference type="OrthoDB" id="737510at2759"/>
<dbReference type="InterPro" id="IPR014044">
    <property type="entry name" value="CAP_dom"/>
</dbReference>
<dbReference type="SUPFAM" id="SSF55797">
    <property type="entry name" value="PR-1-like"/>
    <property type="match status" value="1"/>
</dbReference>